<evidence type="ECO:0000256" key="4">
    <source>
        <dbReference type="ARBA" id="ARBA00022982"/>
    </source>
</evidence>
<keyword evidence="7" id="KW-0003">3Fe-4S</keyword>
<dbReference type="SUPFAM" id="SSF54862">
    <property type="entry name" value="4Fe-4S ferredoxins"/>
    <property type="match status" value="1"/>
</dbReference>
<dbReference type="GO" id="GO:0009055">
    <property type="term" value="F:electron transfer activity"/>
    <property type="evidence" value="ECO:0007669"/>
    <property type="project" value="UniProtKB-UniRule"/>
</dbReference>
<comment type="function">
    <text evidence="8">Ferredoxins are iron-sulfur proteins that transfer electrons in a wide variety of metabolic reactions.</text>
</comment>
<dbReference type="RefSeq" id="WP_343069727.1">
    <property type="nucleotide sequence ID" value="NZ_JACHJH010000010.1"/>
</dbReference>
<comment type="caution">
    <text evidence="9">The sequence shown here is derived from an EMBL/GenBank/DDBJ whole genome shotgun (WGS) entry which is preliminary data.</text>
</comment>
<dbReference type="EMBL" id="JACHJH010000010">
    <property type="protein sequence ID" value="MBB4895862.1"/>
    <property type="molecule type" value="Genomic_DNA"/>
</dbReference>
<evidence type="ECO:0000256" key="3">
    <source>
        <dbReference type="ARBA" id="ARBA00022723"/>
    </source>
</evidence>
<evidence type="ECO:0000313" key="10">
    <source>
        <dbReference type="Proteomes" id="UP000556084"/>
    </source>
</evidence>
<keyword evidence="2 8" id="KW-0813">Transport</keyword>
<dbReference type="PANTHER" id="PTHR36923:SF3">
    <property type="entry name" value="FERREDOXIN"/>
    <property type="match status" value="1"/>
</dbReference>
<dbReference type="InterPro" id="IPR001080">
    <property type="entry name" value="3Fe4S_ferredoxin"/>
</dbReference>
<proteinExistence type="predicted"/>
<accession>A0A7W7PMZ2</accession>
<keyword evidence="5 8" id="KW-0408">Iron</keyword>
<keyword evidence="3 8" id="KW-0479">Metal-binding</keyword>
<dbReference type="GO" id="GO:0051538">
    <property type="term" value="F:3 iron, 4 sulfur cluster binding"/>
    <property type="evidence" value="ECO:0007669"/>
    <property type="project" value="UniProtKB-KW"/>
</dbReference>
<organism evidence="9 10">
    <name type="scientific">Streptomyces olivoverticillatus</name>
    <dbReference type="NCBI Taxonomy" id="66427"/>
    <lineage>
        <taxon>Bacteria</taxon>
        <taxon>Bacillati</taxon>
        <taxon>Actinomycetota</taxon>
        <taxon>Actinomycetes</taxon>
        <taxon>Kitasatosporales</taxon>
        <taxon>Streptomycetaceae</taxon>
        <taxon>Streptomyces</taxon>
    </lineage>
</organism>
<keyword evidence="4 8" id="KW-0249">Electron transport</keyword>
<comment type="cofactor">
    <cofactor evidence="1">
        <name>[3Fe-4S] cluster</name>
        <dbReference type="ChEBI" id="CHEBI:21137"/>
    </cofactor>
</comment>
<keyword evidence="6 8" id="KW-0411">Iron-sulfur</keyword>
<protein>
    <recommendedName>
        <fullName evidence="8">Ferredoxin</fullName>
    </recommendedName>
</protein>
<gene>
    <name evidence="9" type="ORF">FHS39_004943</name>
</gene>
<dbReference type="Pfam" id="PF13370">
    <property type="entry name" value="Fer4_13"/>
    <property type="match status" value="1"/>
</dbReference>
<evidence type="ECO:0000313" key="9">
    <source>
        <dbReference type="EMBL" id="MBB4895862.1"/>
    </source>
</evidence>
<evidence type="ECO:0000256" key="2">
    <source>
        <dbReference type="ARBA" id="ARBA00022448"/>
    </source>
</evidence>
<dbReference type="PRINTS" id="PR00352">
    <property type="entry name" value="3FE4SFRDOXIN"/>
</dbReference>
<evidence type="ECO:0000256" key="7">
    <source>
        <dbReference type="ARBA" id="ARBA00023291"/>
    </source>
</evidence>
<keyword evidence="10" id="KW-1185">Reference proteome</keyword>
<dbReference type="Proteomes" id="UP000556084">
    <property type="component" value="Unassembled WGS sequence"/>
</dbReference>
<reference evidence="9 10" key="1">
    <citation type="submission" date="2020-08" db="EMBL/GenBank/DDBJ databases">
        <title>Genomic Encyclopedia of Type Strains, Phase III (KMG-III): the genomes of soil and plant-associated and newly described type strains.</title>
        <authorList>
            <person name="Whitman W."/>
        </authorList>
    </citation>
    <scope>NUCLEOTIDE SEQUENCE [LARGE SCALE GENOMIC DNA]</scope>
    <source>
        <strain evidence="9 10">CECT 3266</strain>
    </source>
</reference>
<dbReference type="PANTHER" id="PTHR36923">
    <property type="entry name" value="FERREDOXIN"/>
    <property type="match status" value="1"/>
</dbReference>
<evidence type="ECO:0000256" key="6">
    <source>
        <dbReference type="ARBA" id="ARBA00023014"/>
    </source>
</evidence>
<evidence type="ECO:0000256" key="8">
    <source>
        <dbReference type="RuleBase" id="RU368020"/>
    </source>
</evidence>
<dbReference type="InterPro" id="IPR051269">
    <property type="entry name" value="Fe-S_cluster_ET"/>
</dbReference>
<evidence type="ECO:0000256" key="5">
    <source>
        <dbReference type="ARBA" id="ARBA00023004"/>
    </source>
</evidence>
<sequence length="88" mass="9595">MVSAGRRTVRVTADLDRCIGSGQCVLTEPRVFDQNDHDGRVVLLTDDLDAETAPTASLAVETCPVQALSVVPTNEDTTYTRRTTERES</sequence>
<dbReference type="GO" id="GO:0005506">
    <property type="term" value="F:iron ion binding"/>
    <property type="evidence" value="ECO:0007669"/>
    <property type="project" value="UniProtKB-UniRule"/>
</dbReference>
<dbReference type="Gene3D" id="3.30.70.20">
    <property type="match status" value="1"/>
</dbReference>
<evidence type="ECO:0000256" key="1">
    <source>
        <dbReference type="ARBA" id="ARBA00001927"/>
    </source>
</evidence>
<name>A0A7W7PMZ2_9ACTN</name>
<dbReference type="AlphaFoldDB" id="A0A7W7PMZ2"/>